<keyword evidence="3 14" id="KW-0813">Transport</keyword>
<dbReference type="AlphaFoldDB" id="A0A290HEU1"/>
<evidence type="ECO:0000256" key="13">
    <source>
        <dbReference type="ARBA" id="ARBA00023237"/>
    </source>
</evidence>
<evidence type="ECO:0000256" key="4">
    <source>
        <dbReference type="ARBA" id="ARBA00022452"/>
    </source>
</evidence>
<keyword evidence="12 18" id="KW-0675">Receptor</keyword>
<keyword evidence="7 16" id="KW-0732">Signal</keyword>
<evidence type="ECO:0000256" key="9">
    <source>
        <dbReference type="ARBA" id="ARBA00023065"/>
    </source>
</evidence>
<evidence type="ECO:0000256" key="5">
    <source>
        <dbReference type="ARBA" id="ARBA00022496"/>
    </source>
</evidence>
<dbReference type="GO" id="GO:0038023">
    <property type="term" value="F:signaling receptor activity"/>
    <property type="evidence" value="ECO:0007669"/>
    <property type="project" value="InterPro"/>
</dbReference>
<keyword evidence="11 14" id="KW-0472">Membrane</keyword>
<evidence type="ECO:0000256" key="15">
    <source>
        <dbReference type="RuleBase" id="RU003357"/>
    </source>
</evidence>
<dbReference type="Proteomes" id="UP000217349">
    <property type="component" value="Chromosome"/>
</dbReference>
<evidence type="ECO:0000256" key="7">
    <source>
        <dbReference type="ARBA" id="ARBA00022729"/>
    </source>
</evidence>
<evidence type="ECO:0000256" key="14">
    <source>
        <dbReference type="PROSITE-ProRule" id="PRU01360"/>
    </source>
</evidence>
<dbReference type="EMBL" id="CP023275">
    <property type="protein sequence ID" value="ATB70072.1"/>
    <property type="molecule type" value="Genomic_DNA"/>
</dbReference>
<dbReference type="RefSeq" id="WP_168171354.1">
    <property type="nucleotide sequence ID" value="NZ_CP023275.1"/>
</dbReference>
<sequence>MQSIKRRMIPLALSAIMALSSQVYAKATPIDIVAQPLASALTQFAEQAHVQVLVSQELVSGKVAPEVRGELEPIDALKALLKNSGLEAVSQNGTLVIKKVEKAQEESLEKITMKGQAAEGSVEAGYRIDTVSKVGPWGERELQDTPYSINVMSSDLLDNMQIHSTADLFKYNPYTQVYIPTARIADNINMRGFYNNSRLLNGLQYNGVVAVEDKERVEVLTGATGFMNGISSPAGTINYVMKRPTKESMASVDTGCREGSDCYAHADISGPLTDDGRVGYRVNVVKEGGETFVADQKINKWLITGALDYRVTDNLKLEFDASSYYNKTTGMQIGFNPSTGNQNNLDPNSIDPRKQYGQDWSYEKDSYNLVDGKLTWDINNWLTLRSAAMYNEGTSERLNINAGNIDVTTRTYTENIYHIFPSDLITKSAYTYLDAKFDTGSISHKITTGFSLMDYESDQYKIGTYFQTGIGITSSLDNPVYTSQPSYANDVGDRVRAYTNTNKNIMLGDEVTFNDQWSMLLGINNTHIDTISYNTTTQAITSEYDKSASTPTVSLLYKPIPSLTLYTTYLEALEQGGTAPATYLGNAVHNTGEILSPMLDKQYEVGAKTNIGGLFLTGALFQIDKANQYVDPSTLIYAQDGRQVHKGIEFTATGSVTDNFRLYGGASYLNATIKEQANNTALEGKHPTNVPSEYAKIIGEYDIDAIHGLTLIGGAFYTGSTYQNALNTVSEPSVVTEDIGARYTTKMGSYPTVFRFNVSNITDKHYWVGNILGDPRIFSLSVQMKF</sequence>
<evidence type="ECO:0000313" key="19">
    <source>
        <dbReference type="Proteomes" id="UP000217349"/>
    </source>
</evidence>
<keyword evidence="10 15" id="KW-0798">TonB box</keyword>
<dbReference type="Pfam" id="PF07715">
    <property type="entry name" value="Plug"/>
    <property type="match status" value="1"/>
</dbReference>
<evidence type="ECO:0000313" key="18">
    <source>
        <dbReference type="EMBL" id="ATB70072.1"/>
    </source>
</evidence>
<dbReference type="Pfam" id="PF00593">
    <property type="entry name" value="TonB_dep_Rec_b-barrel"/>
    <property type="match status" value="1"/>
</dbReference>
<evidence type="ECO:0000256" key="6">
    <source>
        <dbReference type="ARBA" id="ARBA00022692"/>
    </source>
</evidence>
<dbReference type="GO" id="GO:0009279">
    <property type="term" value="C:cell outer membrane"/>
    <property type="evidence" value="ECO:0007669"/>
    <property type="project" value="UniProtKB-SubCell"/>
</dbReference>
<evidence type="ECO:0000259" key="17">
    <source>
        <dbReference type="SMART" id="SM00965"/>
    </source>
</evidence>
<dbReference type="InterPro" id="IPR000531">
    <property type="entry name" value="Beta-barrel_TonB"/>
</dbReference>
<dbReference type="InterPro" id="IPR012910">
    <property type="entry name" value="Plug_dom"/>
</dbReference>
<dbReference type="CDD" id="cd01347">
    <property type="entry name" value="ligand_gated_channel"/>
    <property type="match status" value="1"/>
</dbReference>
<dbReference type="Gene3D" id="2.170.130.10">
    <property type="entry name" value="TonB-dependent receptor, plug domain"/>
    <property type="match status" value="1"/>
</dbReference>
<keyword evidence="4 14" id="KW-1134">Transmembrane beta strand</keyword>
<keyword evidence="6 14" id="KW-0812">Transmembrane</keyword>
<dbReference type="SMART" id="SM00965">
    <property type="entry name" value="STN"/>
    <property type="match status" value="1"/>
</dbReference>
<evidence type="ECO:0000256" key="2">
    <source>
        <dbReference type="ARBA" id="ARBA00009810"/>
    </source>
</evidence>
<organism evidence="18 19">
    <name type="scientific">Sulfurospirillum diekertiae</name>
    <dbReference type="NCBI Taxonomy" id="1854492"/>
    <lineage>
        <taxon>Bacteria</taxon>
        <taxon>Pseudomonadati</taxon>
        <taxon>Campylobacterota</taxon>
        <taxon>Epsilonproteobacteria</taxon>
        <taxon>Campylobacterales</taxon>
        <taxon>Sulfurospirillaceae</taxon>
        <taxon>Sulfurospirillum</taxon>
    </lineage>
</organism>
<keyword evidence="8" id="KW-0408">Iron</keyword>
<feature type="domain" description="Secretin/TonB short N-terminal" evidence="17">
    <location>
        <begin position="50"/>
        <end position="100"/>
    </location>
</feature>
<dbReference type="InterPro" id="IPR010917">
    <property type="entry name" value="TonB_rcpt_CS"/>
</dbReference>
<keyword evidence="13 14" id="KW-0998">Cell outer membrane</keyword>
<dbReference type="PROSITE" id="PS52016">
    <property type="entry name" value="TONB_DEPENDENT_REC_3"/>
    <property type="match status" value="1"/>
</dbReference>
<dbReference type="NCBIfam" id="TIGR01783">
    <property type="entry name" value="TonB-siderophor"/>
    <property type="match status" value="1"/>
</dbReference>
<dbReference type="KEGG" id="sulj:SJPD1_1967"/>
<feature type="signal peptide" evidence="16">
    <location>
        <begin position="1"/>
        <end position="25"/>
    </location>
</feature>
<evidence type="ECO:0000256" key="1">
    <source>
        <dbReference type="ARBA" id="ARBA00004571"/>
    </source>
</evidence>
<dbReference type="InterPro" id="IPR037066">
    <property type="entry name" value="Plug_dom_sf"/>
</dbReference>
<keyword evidence="5" id="KW-0410">Iron transport</keyword>
<evidence type="ECO:0000256" key="12">
    <source>
        <dbReference type="ARBA" id="ARBA00023170"/>
    </source>
</evidence>
<dbReference type="InterPro" id="IPR039426">
    <property type="entry name" value="TonB-dep_rcpt-like"/>
</dbReference>
<dbReference type="GO" id="GO:0015891">
    <property type="term" value="P:siderophore transport"/>
    <property type="evidence" value="ECO:0007669"/>
    <property type="project" value="InterPro"/>
</dbReference>
<evidence type="ECO:0000256" key="11">
    <source>
        <dbReference type="ARBA" id="ARBA00023136"/>
    </source>
</evidence>
<name>A0A290HEU1_9BACT</name>
<dbReference type="PROSITE" id="PS01156">
    <property type="entry name" value="TONB_DEPENDENT_REC_2"/>
    <property type="match status" value="1"/>
</dbReference>
<evidence type="ECO:0000256" key="16">
    <source>
        <dbReference type="SAM" id="SignalP"/>
    </source>
</evidence>
<comment type="similarity">
    <text evidence="2 14 15">Belongs to the TonB-dependent receptor family.</text>
</comment>
<comment type="subcellular location">
    <subcellularLocation>
        <location evidence="1 14">Cell outer membrane</location>
        <topology evidence="1 14">Multi-pass membrane protein</topology>
    </subcellularLocation>
</comment>
<dbReference type="InterPro" id="IPR036942">
    <property type="entry name" value="Beta-barrel_TonB_sf"/>
</dbReference>
<dbReference type="InterPro" id="IPR010105">
    <property type="entry name" value="TonB_sidphr_rcpt"/>
</dbReference>
<feature type="chain" id="PRO_5012606356" evidence="16">
    <location>
        <begin position="26"/>
        <end position="786"/>
    </location>
</feature>
<dbReference type="InterPro" id="IPR011662">
    <property type="entry name" value="Secretin/TonB_short_N"/>
</dbReference>
<dbReference type="Gene3D" id="2.40.170.20">
    <property type="entry name" value="TonB-dependent receptor, beta-barrel domain"/>
    <property type="match status" value="1"/>
</dbReference>
<evidence type="ECO:0000256" key="8">
    <source>
        <dbReference type="ARBA" id="ARBA00023004"/>
    </source>
</evidence>
<dbReference type="PANTHER" id="PTHR32552">
    <property type="entry name" value="FERRICHROME IRON RECEPTOR-RELATED"/>
    <property type="match status" value="1"/>
</dbReference>
<keyword evidence="9" id="KW-0406">Ion transport</keyword>
<dbReference type="Pfam" id="PF07660">
    <property type="entry name" value="STN"/>
    <property type="match status" value="1"/>
</dbReference>
<proteinExistence type="inferred from homology"/>
<evidence type="ECO:0000256" key="10">
    <source>
        <dbReference type="ARBA" id="ARBA00023077"/>
    </source>
</evidence>
<dbReference type="GO" id="GO:0015344">
    <property type="term" value="F:siderophore uptake transmembrane transporter activity"/>
    <property type="evidence" value="ECO:0007669"/>
    <property type="project" value="TreeGrafter"/>
</dbReference>
<dbReference type="SUPFAM" id="SSF56935">
    <property type="entry name" value="Porins"/>
    <property type="match status" value="1"/>
</dbReference>
<evidence type="ECO:0000256" key="3">
    <source>
        <dbReference type="ARBA" id="ARBA00022448"/>
    </source>
</evidence>
<reference evidence="19" key="1">
    <citation type="submission" date="2017-09" db="EMBL/GenBank/DDBJ databases">
        <title>The complete genome of Sulfurospirillum sp. JPD-1.</title>
        <authorList>
            <person name="Goris T."/>
        </authorList>
    </citation>
    <scope>NUCLEOTIDE SEQUENCE [LARGE SCALE GENOMIC DNA]</scope>
    <source>
        <strain evidence="19">JPD-1</strain>
    </source>
</reference>
<protein>
    <submittedName>
        <fullName evidence="18">Ferrichrome receptor FcuA</fullName>
    </submittedName>
</protein>
<dbReference type="Gene3D" id="3.55.50.30">
    <property type="match status" value="1"/>
</dbReference>
<dbReference type="PANTHER" id="PTHR32552:SF82">
    <property type="entry name" value="FCUA PROTEIN"/>
    <property type="match status" value="1"/>
</dbReference>
<gene>
    <name evidence="18" type="ORF">SJPD1_1967</name>
</gene>
<accession>A0A290HEU1</accession>